<reference evidence="4 5" key="1">
    <citation type="journal article" date="2015" name="Proc. Natl. Acad. Sci. U.S.A.">
        <title>The resurrection genome of Boea hygrometrica: A blueprint for survival of dehydration.</title>
        <authorList>
            <person name="Xiao L."/>
            <person name="Yang G."/>
            <person name="Zhang L."/>
            <person name="Yang X."/>
            <person name="Zhao S."/>
            <person name="Ji Z."/>
            <person name="Zhou Q."/>
            <person name="Hu M."/>
            <person name="Wang Y."/>
            <person name="Chen M."/>
            <person name="Xu Y."/>
            <person name="Jin H."/>
            <person name="Xiao X."/>
            <person name="Hu G."/>
            <person name="Bao F."/>
            <person name="Hu Y."/>
            <person name="Wan P."/>
            <person name="Li L."/>
            <person name="Deng X."/>
            <person name="Kuang T."/>
            <person name="Xiang C."/>
            <person name="Zhu J.K."/>
            <person name="Oliver M.J."/>
            <person name="He Y."/>
        </authorList>
    </citation>
    <scope>NUCLEOTIDE SEQUENCE [LARGE SCALE GENOMIC DNA]</scope>
    <source>
        <strain evidence="5">cv. XS01</strain>
    </source>
</reference>
<keyword evidence="2" id="KW-0804">Transcription</keyword>
<keyword evidence="2" id="KW-0805">Transcription regulation</keyword>
<evidence type="ECO:0000256" key="1">
    <source>
        <dbReference type="ARBA" id="ARBA00007692"/>
    </source>
</evidence>
<keyword evidence="5" id="KW-1185">Reference proteome</keyword>
<evidence type="ECO:0000256" key="2">
    <source>
        <dbReference type="ARBA" id="ARBA00022472"/>
    </source>
</evidence>
<sequence>MLGKCLVSPLLMFDSTLRFCSYSVSASVSTDKLLIQSSIRNSVPTSFVSSSWELHSTAPSQNAVVSDEDESRWESCKQAIISFGFSEMEVEKILGKAYGRIHSPYWGEERNKESPRFEVVNGILNYLKDLGLTDEDLGKLLKKFPEVLGCNLENELKTNVQILEKEWGIKGKPLRNLLLRNPKVLGYNVDCKGDCMAQCTRCWVRF</sequence>
<evidence type="ECO:0000313" key="5">
    <source>
        <dbReference type="Proteomes" id="UP000250235"/>
    </source>
</evidence>
<proteinExistence type="inferred from homology"/>
<evidence type="ECO:0000256" key="3">
    <source>
        <dbReference type="ARBA" id="ARBA00022946"/>
    </source>
</evidence>
<dbReference type="FunFam" id="1.25.70.10:FF:000013">
    <property type="entry name" value="uncharacterized protein LOC106769908"/>
    <property type="match status" value="1"/>
</dbReference>
<dbReference type="Pfam" id="PF02536">
    <property type="entry name" value="mTERF"/>
    <property type="match status" value="1"/>
</dbReference>
<dbReference type="OrthoDB" id="431485at2759"/>
<dbReference type="SMART" id="SM00733">
    <property type="entry name" value="Mterf"/>
    <property type="match status" value="1"/>
</dbReference>
<evidence type="ECO:0000313" key="4">
    <source>
        <dbReference type="EMBL" id="KZV40903.1"/>
    </source>
</evidence>
<protein>
    <submittedName>
        <fullName evidence="4">Mitochondrial transcription termination factor family protein isoform 1</fullName>
    </submittedName>
</protein>
<organism evidence="4 5">
    <name type="scientific">Dorcoceras hygrometricum</name>
    <dbReference type="NCBI Taxonomy" id="472368"/>
    <lineage>
        <taxon>Eukaryota</taxon>
        <taxon>Viridiplantae</taxon>
        <taxon>Streptophyta</taxon>
        <taxon>Embryophyta</taxon>
        <taxon>Tracheophyta</taxon>
        <taxon>Spermatophyta</taxon>
        <taxon>Magnoliopsida</taxon>
        <taxon>eudicotyledons</taxon>
        <taxon>Gunneridae</taxon>
        <taxon>Pentapetalae</taxon>
        <taxon>asterids</taxon>
        <taxon>lamiids</taxon>
        <taxon>Lamiales</taxon>
        <taxon>Gesneriaceae</taxon>
        <taxon>Didymocarpoideae</taxon>
        <taxon>Trichosporeae</taxon>
        <taxon>Loxocarpinae</taxon>
        <taxon>Dorcoceras</taxon>
    </lineage>
</organism>
<gene>
    <name evidence="4" type="ORF">F511_05148</name>
</gene>
<dbReference type="GO" id="GO:0003676">
    <property type="term" value="F:nucleic acid binding"/>
    <property type="evidence" value="ECO:0007669"/>
    <property type="project" value="InterPro"/>
</dbReference>
<dbReference type="AlphaFoldDB" id="A0A2Z7C8V4"/>
<dbReference type="InterPro" id="IPR003690">
    <property type="entry name" value="MTERF"/>
</dbReference>
<dbReference type="InterPro" id="IPR038538">
    <property type="entry name" value="MTERF_sf"/>
</dbReference>
<comment type="similarity">
    <text evidence="1">Belongs to the mTERF family.</text>
</comment>
<dbReference type="Gene3D" id="1.25.70.10">
    <property type="entry name" value="Transcription termination factor 3, mitochondrial"/>
    <property type="match status" value="1"/>
</dbReference>
<keyword evidence="3" id="KW-0809">Transit peptide</keyword>
<name>A0A2Z7C8V4_9LAMI</name>
<accession>A0A2Z7C8V4</accession>
<dbReference type="EMBL" id="KQ999852">
    <property type="protein sequence ID" value="KZV40903.1"/>
    <property type="molecule type" value="Genomic_DNA"/>
</dbReference>
<keyword evidence="2" id="KW-0806">Transcription termination</keyword>
<dbReference type="Proteomes" id="UP000250235">
    <property type="component" value="Unassembled WGS sequence"/>
</dbReference>
<dbReference type="GO" id="GO:0006353">
    <property type="term" value="P:DNA-templated transcription termination"/>
    <property type="evidence" value="ECO:0007669"/>
    <property type="project" value="UniProtKB-KW"/>
</dbReference>